<keyword evidence="1" id="KW-0812">Transmembrane</keyword>
<organism evidence="2 3">
    <name type="scientific">Elysia crispata</name>
    <name type="common">lettuce slug</name>
    <dbReference type="NCBI Taxonomy" id="231223"/>
    <lineage>
        <taxon>Eukaryota</taxon>
        <taxon>Metazoa</taxon>
        <taxon>Spiralia</taxon>
        <taxon>Lophotrochozoa</taxon>
        <taxon>Mollusca</taxon>
        <taxon>Gastropoda</taxon>
        <taxon>Heterobranchia</taxon>
        <taxon>Euthyneura</taxon>
        <taxon>Panpulmonata</taxon>
        <taxon>Sacoglossa</taxon>
        <taxon>Placobranchoidea</taxon>
        <taxon>Plakobranchidae</taxon>
        <taxon>Elysia</taxon>
    </lineage>
</organism>
<gene>
    <name evidence="2" type="ORF">RRG08_040803</name>
</gene>
<protein>
    <submittedName>
        <fullName evidence="2">Uncharacterized protein</fullName>
    </submittedName>
</protein>
<keyword evidence="1" id="KW-0472">Membrane</keyword>
<comment type="caution">
    <text evidence="2">The sequence shown here is derived from an EMBL/GenBank/DDBJ whole genome shotgun (WGS) entry which is preliminary data.</text>
</comment>
<name>A0AAE1BF94_9GAST</name>
<feature type="transmembrane region" description="Helical" evidence="1">
    <location>
        <begin position="102"/>
        <end position="124"/>
    </location>
</feature>
<evidence type="ECO:0000256" key="1">
    <source>
        <dbReference type="SAM" id="Phobius"/>
    </source>
</evidence>
<feature type="transmembrane region" description="Helical" evidence="1">
    <location>
        <begin position="70"/>
        <end position="90"/>
    </location>
</feature>
<keyword evidence="3" id="KW-1185">Reference proteome</keyword>
<dbReference type="AlphaFoldDB" id="A0AAE1BF94"/>
<reference evidence="2" key="1">
    <citation type="journal article" date="2023" name="G3 (Bethesda)">
        <title>A reference genome for the long-term kleptoplast-retaining sea slug Elysia crispata morphotype clarki.</title>
        <authorList>
            <person name="Eastman K.E."/>
            <person name="Pendleton A.L."/>
            <person name="Shaikh M.A."/>
            <person name="Suttiyut T."/>
            <person name="Ogas R."/>
            <person name="Tomko P."/>
            <person name="Gavelis G."/>
            <person name="Widhalm J.R."/>
            <person name="Wisecaver J.H."/>
        </authorList>
    </citation>
    <scope>NUCLEOTIDE SEQUENCE</scope>
    <source>
        <strain evidence="2">ECLA1</strain>
    </source>
</reference>
<dbReference type="Proteomes" id="UP001283361">
    <property type="component" value="Unassembled WGS sequence"/>
</dbReference>
<evidence type="ECO:0000313" key="2">
    <source>
        <dbReference type="EMBL" id="KAK3804296.1"/>
    </source>
</evidence>
<sequence>MIHIIEGDWSHMRVHKKPLTMEKLTVFIVLLCFACYMAGSLAAPEKQIHIIEGDWSHLRVHKKPLTMEKLTAFIVLLCFACYMAGSLAEPEGKMVVKRQNPVALIAATYGPLAVPALALGGLLLGNPLG</sequence>
<keyword evidence="1" id="KW-1133">Transmembrane helix</keyword>
<accession>A0AAE1BF94</accession>
<dbReference type="EMBL" id="JAWDGP010000029">
    <property type="protein sequence ID" value="KAK3804296.1"/>
    <property type="molecule type" value="Genomic_DNA"/>
</dbReference>
<evidence type="ECO:0000313" key="3">
    <source>
        <dbReference type="Proteomes" id="UP001283361"/>
    </source>
</evidence>
<proteinExistence type="predicted"/>